<organism evidence="8 9">
    <name type="scientific">Meridianimarinicoccus aquatilis</name>
    <dbReference type="NCBI Taxonomy" id="2552766"/>
    <lineage>
        <taxon>Bacteria</taxon>
        <taxon>Pseudomonadati</taxon>
        <taxon>Pseudomonadota</taxon>
        <taxon>Alphaproteobacteria</taxon>
        <taxon>Rhodobacterales</taxon>
        <taxon>Paracoccaceae</taxon>
        <taxon>Meridianimarinicoccus</taxon>
    </lineage>
</organism>
<keyword evidence="9" id="KW-1185">Reference proteome</keyword>
<dbReference type="PANTHER" id="PTHR10491:SF4">
    <property type="entry name" value="METHIONINE ADENOSYLTRANSFERASE 2 SUBUNIT BETA"/>
    <property type="match status" value="1"/>
</dbReference>
<dbReference type="InterPro" id="IPR005913">
    <property type="entry name" value="dTDP_dehydrorham_reduct"/>
</dbReference>
<dbReference type="EC" id="1.1.1.133" evidence="3 6"/>
<evidence type="ECO:0000256" key="2">
    <source>
        <dbReference type="ARBA" id="ARBA00010944"/>
    </source>
</evidence>
<dbReference type="SUPFAM" id="SSF51735">
    <property type="entry name" value="NAD(P)-binding Rossmann-fold domains"/>
    <property type="match status" value="1"/>
</dbReference>
<keyword evidence="6 8" id="KW-0560">Oxidoreductase</keyword>
<comment type="cofactor">
    <cofactor evidence="6">
        <name>Mg(2+)</name>
        <dbReference type="ChEBI" id="CHEBI:18420"/>
    </cofactor>
    <text evidence="6">Binds 1 Mg(2+) ion per monomer.</text>
</comment>
<comment type="pathway">
    <text evidence="1 6">Carbohydrate biosynthesis; dTDP-L-rhamnose biosynthesis.</text>
</comment>
<name>A0A4V3BCD3_9RHOB</name>
<proteinExistence type="inferred from homology"/>
<dbReference type="GO" id="GO:0019305">
    <property type="term" value="P:dTDP-rhamnose biosynthetic process"/>
    <property type="evidence" value="ECO:0007669"/>
    <property type="project" value="UniProtKB-UniPathway"/>
</dbReference>
<evidence type="ECO:0000256" key="6">
    <source>
        <dbReference type="RuleBase" id="RU364082"/>
    </source>
</evidence>
<dbReference type="Pfam" id="PF04321">
    <property type="entry name" value="RmlD_sub_bind"/>
    <property type="match status" value="1"/>
</dbReference>
<comment type="caution">
    <text evidence="8">The sequence shown here is derived from an EMBL/GenBank/DDBJ whole genome shotgun (WGS) entry which is preliminary data.</text>
</comment>
<dbReference type="Proteomes" id="UP000294562">
    <property type="component" value="Unassembled WGS sequence"/>
</dbReference>
<feature type="domain" description="RmlD-like substrate binding" evidence="7">
    <location>
        <begin position="1"/>
        <end position="282"/>
    </location>
</feature>
<comment type="similarity">
    <text evidence="2 6">Belongs to the dTDP-4-dehydrorhamnose reductase family.</text>
</comment>
<evidence type="ECO:0000256" key="3">
    <source>
        <dbReference type="ARBA" id="ARBA00012929"/>
    </source>
</evidence>
<reference evidence="8 9" key="1">
    <citation type="submission" date="2019-03" db="EMBL/GenBank/DDBJ databases">
        <title>Rhodobacteraceae bacterium SM1902, a new member of the family Rhodobacteraceae isolated from Yantai.</title>
        <authorList>
            <person name="Sun Y."/>
        </authorList>
    </citation>
    <scope>NUCLEOTIDE SEQUENCE [LARGE SCALE GENOMIC DNA]</scope>
    <source>
        <strain evidence="8 9">SM1902</strain>
    </source>
</reference>
<accession>A0A4V3BCD3</accession>
<dbReference type="Gene3D" id="3.90.25.10">
    <property type="entry name" value="UDP-galactose 4-epimerase, domain 1"/>
    <property type="match status" value="1"/>
</dbReference>
<evidence type="ECO:0000256" key="1">
    <source>
        <dbReference type="ARBA" id="ARBA00004781"/>
    </source>
</evidence>
<evidence type="ECO:0000256" key="5">
    <source>
        <dbReference type="ARBA" id="ARBA00048200"/>
    </source>
</evidence>
<dbReference type="GO" id="GO:0008831">
    <property type="term" value="F:dTDP-4-dehydrorhamnose reductase activity"/>
    <property type="evidence" value="ECO:0007669"/>
    <property type="project" value="UniProtKB-EC"/>
</dbReference>
<dbReference type="NCBIfam" id="TIGR01214">
    <property type="entry name" value="rmlD"/>
    <property type="match status" value="1"/>
</dbReference>
<protein>
    <recommendedName>
        <fullName evidence="4 6">dTDP-4-dehydrorhamnose reductase</fullName>
        <ecNumber evidence="3 6">1.1.1.133</ecNumber>
    </recommendedName>
</protein>
<evidence type="ECO:0000313" key="8">
    <source>
        <dbReference type="EMBL" id="TDL90549.1"/>
    </source>
</evidence>
<dbReference type="InterPro" id="IPR029903">
    <property type="entry name" value="RmlD-like-bd"/>
</dbReference>
<dbReference type="AlphaFoldDB" id="A0A4V3BCD3"/>
<gene>
    <name evidence="8" type="primary">rfbD</name>
    <name evidence="8" type="ORF">E2L05_04490</name>
</gene>
<comment type="catalytic activity">
    <reaction evidence="5 6">
        <text>dTDP-beta-L-rhamnose + NADP(+) = dTDP-4-dehydro-beta-L-rhamnose + NADPH + H(+)</text>
        <dbReference type="Rhea" id="RHEA:21796"/>
        <dbReference type="ChEBI" id="CHEBI:15378"/>
        <dbReference type="ChEBI" id="CHEBI:57510"/>
        <dbReference type="ChEBI" id="CHEBI:57783"/>
        <dbReference type="ChEBI" id="CHEBI:58349"/>
        <dbReference type="ChEBI" id="CHEBI:62830"/>
        <dbReference type="EC" id="1.1.1.133"/>
    </reaction>
</comment>
<dbReference type="EMBL" id="SMZO01000007">
    <property type="protein sequence ID" value="TDL90549.1"/>
    <property type="molecule type" value="Genomic_DNA"/>
</dbReference>
<dbReference type="InterPro" id="IPR036291">
    <property type="entry name" value="NAD(P)-bd_dom_sf"/>
</dbReference>
<dbReference type="Gene3D" id="3.40.50.720">
    <property type="entry name" value="NAD(P)-binding Rossmann-like Domain"/>
    <property type="match status" value="1"/>
</dbReference>
<sequence length="287" mass="30375">MKFLVFGKSGQLGIELQRRAGAHVLDVRDEFEADFTQPETCAQMVTDSDAQAVIIAAAYTAVDKAETDEELALAVNGTTPGAIARAAAEKGVPVVLVSTDYVFDGSGEQPFSVDAPTGPLGAYGRTKLVGELAVRGTEGPHAILRTSWVVSAHGNNFIKTMLRLGAERDQLTIVADQIGGPTPAADLADACLLAAERLVTDATVSGTYHVTGGPDVSWADFAREIFRQAGVTCEVVDIPSSSYPTPARRPRNSRLDNSLTEEVFGLPRPDWHAGLTDILNDLGAIAK</sequence>
<keyword evidence="6" id="KW-0521">NADP</keyword>
<dbReference type="CDD" id="cd05254">
    <property type="entry name" value="dTDP_HR_like_SDR_e"/>
    <property type="match status" value="1"/>
</dbReference>
<evidence type="ECO:0000259" key="7">
    <source>
        <dbReference type="Pfam" id="PF04321"/>
    </source>
</evidence>
<evidence type="ECO:0000313" key="9">
    <source>
        <dbReference type="Proteomes" id="UP000294562"/>
    </source>
</evidence>
<dbReference type="PANTHER" id="PTHR10491">
    <property type="entry name" value="DTDP-4-DEHYDRORHAMNOSE REDUCTASE"/>
    <property type="match status" value="1"/>
</dbReference>
<dbReference type="RefSeq" id="WP_133341699.1">
    <property type="nucleotide sequence ID" value="NZ_SMZO01000007.1"/>
</dbReference>
<dbReference type="OrthoDB" id="9803892at2"/>
<evidence type="ECO:0000256" key="4">
    <source>
        <dbReference type="ARBA" id="ARBA00017099"/>
    </source>
</evidence>
<comment type="function">
    <text evidence="6">Catalyzes the reduction of dTDP-6-deoxy-L-lyxo-4-hexulose to yield dTDP-L-rhamnose.</text>
</comment>
<dbReference type="UniPathway" id="UPA00124"/>